<dbReference type="Proteomes" id="UP000319353">
    <property type="component" value="Unassembled WGS sequence"/>
</dbReference>
<dbReference type="AlphaFoldDB" id="A0A537LGV2"/>
<proteinExistence type="predicted"/>
<comment type="caution">
    <text evidence="1">The sequence shown here is derived from an EMBL/GenBank/DDBJ whole genome shotgun (WGS) entry which is preliminary data.</text>
</comment>
<gene>
    <name evidence="1" type="ORF">E6H01_00070</name>
</gene>
<reference evidence="1 2" key="1">
    <citation type="journal article" date="2019" name="Nat. Microbiol.">
        <title>Mediterranean grassland soil C-N compound turnover is dependent on rainfall and depth, and is mediated by genomically divergent microorganisms.</title>
        <authorList>
            <person name="Diamond S."/>
            <person name="Andeer P.F."/>
            <person name="Li Z."/>
            <person name="Crits-Christoph A."/>
            <person name="Burstein D."/>
            <person name="Anantharaman K."/>
            <person name="Lane K.R."/>
            <person name="Thomas B.C."/>
            <person name="Pan C."/>
            <person name="Northen T.R."/>
            <person name="Banfield J.F."/>
        </authorList>
    </citation>
    <scope>NUCLEOTIDE SEQUENCE [LARGE SCALE GENOMIC DNA]</scope>
    <source>
        <strain evidence="1">NP_4</strain>
    </source>
</reference>
<evidence type="ECO:0000313" key="2">
    <source>
        <dbReference type="Proteomes" id="UP000319353"/>
    </source>
</evidence>
<sequence length="187" mass="20830">MASLLDLPEALNFFLYNDLAPIDPLDMNIEISLTGKRQTAAIADATVERRELAPGERLRVRLTLRPFQEEPVPSRVIEIQIPRNYPRGPAVLVVGTAGKQIPPGGPLDHSLVQFIQEEPRPSPVSTLEEAIQLFEDYGKNTDVLLQLIPFGLPPEGSEFVKFDVFAGEVVRTDWVVQGEIQIPILIR</sequence>
<evidence type="ECO:0000313" key="1">
    <source>
        <dbReference type="EMBL" id="TMJ06937.1"/>
    </source>
</evidence>
<accession>A0A537LGV2</accession>
<name>A0A537LGV2_9BACT</name>
<protein>
    <submittedName>
        <fullName evidence="1">Uncharacterized protein</fullName>
    </submittedName>
</protein>
<dbReference type="EMBL" id="VBAL01000002">
    <property type="protein sequence ID" value="TMJ06937.1"/>
    <property type="molecule type" value="Genomic_DNA"/>
</dbReference>
<organism evidence="1 2">
    <name type="scientific">Candidatus Segetimicrobium genomatis</name>
    <dbReference type="NCBI Taxonomy" id="2569760"/>
    <lineage>
        <taxon>Bacteria</taxon>
        <taxon>Bacillati</taxon>
        <taxon>Candidatus Sysuimicrobiota</taxon>
        <taxon>Candidatus Sysuimicrobiia</taxon>
        <taxon>Candidatus Sysuimicrobiales</taxon>
        <taxon>Candidatus Segetimicrobiaceae</taxon>
        <taxon>Candidatus Segetimicrobium</taxon>
    </lineage>
</organism>